<dbReference type="AlphaFoldDB" id="V5C252"/>
<evidence type="ECO:0000313" key="1">
    <source>
        <dbReference type="EMBL" id="ESS70888.1"/>
    </source>
</evidence>
<name>V5C252_TRYCR</name>
<protein>
    <submittedName>
        <fullName evidence="1">Uncharacterized protein</fullName>
    </submittedName>
</protein>
<dbReference type="VEuPathDB" id="TriTrypDB:TCDM_00327"/>
<comment type="caution">
    <text evidence="1">The sequence shown here is derived from an EMBL/GenBank/DDBJ whole genome shotgun (WGS) entry which is preliminary data.</text>
</comment>
<accession>V5C252</accession>
<dbReference type="EMBL" id="AYLP01000002">
    <property type="protein sequence ID" value="ESS70888.1"/>
    <property type="molecule type" value="Genomic_DNA"/>
</dbReference>
<evidence type="ECO:0000313" key="2">
    <source>
        <dbReference type="Proteomes" id="UP000017861"/>
    </source>
</evidence>
<sequence length="309" mass="34651">MIQTESEQPLISHANEGGRFPCCITLEDISVDVCTNFTSALSSCVETPCWDEMRVVFFRDGVTQTTRWLSPAVAMHQMTSASAKRIGIDKGSSERLPGITEVKWSPINTAAYTVYFRFLDKDADHSLDPGYERPVFSTNLKYLDSYNTDDADRLRSKVSPKIIHPFHFSIECRNPNRAFVYTGGEGERPTSAKVEAMSAYYSRCVSKISTVFRKASIKLSSGSTEGSRSVEGEAADRLQTKGHGIAAIIPLHFTCVISMGWTLVKRTTLPGEGDAFHCHLFLRIRNYPKTKQAFLLRFTLPWWLILTTP</sequence>
<reference evidence="1 2" key="1">
    <citation type="journal article" date="2014" name="Genome Announc.">
        <title>Trypanosoma cruzi Clone Dm28c Draft Genome Sequence.</title>
        <authorList>
            <person name="Grisard E.C."/>
            <person name="Teixeira S.M."/>
            <person name="de Almeida L.G."/>
            <person name="Stoco P.H."/>
            <person name="Gerber A.L."/>
            <person name="Talavera-Lopez C."/>
            <person name="Lima O.C."/>
            <person name="Andersson B."/>
            <person name="de Vasconcelos A.T."/>
        </authorList>
    </citation>
    <scope>NUCLEOTIDE SEQUENCE [LARGE SCALE GENOMIC DNA]</scope>
    <source>
        <strain evidence="1 2">Dm28c</strain>
    </source>
</reference>
<gene>
    <name evidence="1" type="ORF">TCDM_00327</name>
</gene>
<organism evidence="1 2">
    <name type="scientific">Trypanosoma cruzi Dm28c</name>
    <dbReference type="NCBI Taxonomy" id="1416333"/>
    <lineage>
        <taxon>Eukaryota</taxon>
        <taxon>Discoba</taxon>
        <taxon>Euglenozoa</taxon>
        <taxon>Kinetoplastea</taxon>
        <taxon>Metakinetoplastina</taxon>
        <taxon>Trypanosomatida</taxon>
        <taxon>Trypanosomatidae</taxon>
        <taxon>Trypanosoma</taxon>
        <taxon>Schizotrypanum</taxon>
    </lineage>
</organism>
<dbReference type="Proteomes" id="UP000017861">
    <property type="component" value="Unassembled WGS sequence"/>
</dbReference>
<proteinExistence type="predicted"/>